<comment type="caution">
    <text evidence="2">The sequence shown here is derived from an EMBL/GenBank/DDBJ whole genome shotgun (WGS) entry which is preliminary data.</text>
</comment>
<evidence type="ECO:0000313" key="2">
    <source>
        <dbReference type="EMBL" id="GAA4457444.1"/>
    </source>
</evidence>
<sequence>MSCGEYGHYTDDANDAAGTAGDLVAKDVSGIYLISPDHQYDKPCNYLSDQFMKNMFKIPLTTQFTTIDVPNGCEFHWENNKVGIAFGGSNPYESMYHAEYIFNKLFQPGDPQVLGQSGRANQKPSMFGPVTEGRAAERPSTMQVEAGMTEESTLPNDTTTTEQSPTASPAATQFVLPPKTTANFVGIMGVGDKAVWEPGTQILRVLYLNHIISIKVQTPGNEKVRQQQAVNLANFITNELTHGDVWK</sequence>
<feature type="compositionally biased region" description="Polar residues" evidence="1">
    <location>
        <begin position="150"/>
        <end position="171"/>
    </location>
</feature>
<protein>
    <submittedName>
        <fullName evidence="2">Uncharacterized protein</fullName>
    </submittedName>
</protein>
<dbReference type="EMBL" id="BAABHD010000029">
    <property type="protein sequence ID" value="GAA4457444.1"/>
    <property type="molecule type" value="Genomic_DNA"/>
</dbReference>
<dbReference type="Proteomes" id="UP001501175">
    <property type="component" value="Unassembled WGS sequence"/>
</dbReference>
<name>A0ABP8MWT8_9BACT</name>
<proteinExistence type="predicted"/>
<feature type="compositionally biased region" description="Polar residues" evidence="1">
    <location>
        <begin position="114"/>
        <end position="124"/>
    </location>
</feature>
<evidence type="ECO:0000256" key="1">
    <source>
        <dbReference type="SAM" id="MobiDB-lite"/>
    </source>
</evidence>
<organism evidence="2 3">
    <name type="scientific">Nibrella saemangeumensis</name>
    <dbReference type="NCBI Taxonomy" id="1084526"/>
    <lineage>
        <taxon>Bacteria</taxon>
        <taxon>Pseudomonadati</taxon>
        <taxon>Bacteroidota</taxon>
        <taxon>Cytophagia</taxon>
        <taxon>Cytophagales</taxon>
        <taxon>Spirosomataceae</taxon>
        <taxon>Nibrella</taxon>
    </lineage>
</organism>
<accession>A0ABP8MWT8</accession>
<feature type="region of interest" description="Disordered" evidence="1">
    <location>
        <begin position="112"/>
        <end position="171"/>
    </location>
</feature>
<gene>
    <name evidence="2" type="ORF">GCM10023189_28140</name>
</gene>
<reference evidence="3" key="1">
    <citation type="journal article" date="2019" name="Int. J. Syst. Evol. Microbiol.">
        <title>The Global Catalogue of Microorganisms (GCM) 10K type strain sequencing project: providing services to taxonomists for standard genome sequencing and annotation.</title>
        <authorList>
            <consortium name="The Broad Institute Genomics Platform"/>
            <consortium name="The Broad Institute Genome Sequencing Center for Infectious Disease"/>
            <person name="Wu L."/>
            <person name="Ma J."/>
        </authorList>
    </citation>
    <scope>NUCLEOTIDE SEQUENCE [LARGE SCALE GENOMIC DNA]</scope>
    <source>
        <strain evidence="3">JCM 17927</strain>
    </source>
</reference>
<evidence type="ECO:0000313" key="3">
    <source>
        <dbReference type="Proteomes" id="UP001501175"/>
    </source>
</evidence>
<keyword evidence="3" id="KW-1185">Reference proteome</keyword>